<comment type="caution">
    <text evidence="2">The sequence shown here is derived from an EMBL/GenBank/DDBJ whole genome shotgun (WGS) entry which is preliminary data.</text>
</comment>
<evidence type="ECO:0000313" key="2">
    <source>
        <dbReference type="EMBL" id="TWU06943.1"/>
    </source>
</evidence>
<evidence type="ECO:0000313" key="3">
    <source>
        <dbReference type="Proteomes" id="UP000320735"/>
    </source>
</evidence>
<dbReference type="Proteomes" id="UP000320735">
    <property type="component" value="Unassembled WGS sequence"/>
</dbReference>
<gene>
    <name evidence="2" type="ORF">CA54_53470</name>
</gene>
<dbReference type="AlphaFoldDB" id="A0A5C6B450"/>
<dbReference type="EMBL" id="SJPP01000003">
    <property type="protein sequence ID" value="TWU06943.1"/>
    <property type="molecule type" value="Genomic_DNA"/>
</dbReference>
<reference evidence="2 3" key="1">
    <citation type="submission" date="2019-02" db="EMBL/GenBank/DDBJ databases">
        <title>Deep-cultivation of Planctomycetes and their phenomic and genomic characterization uncovers novel biology.</title>
        <authorList>
            <person name="Wiegand S."/>
            <person name="Jogler M."/>
            <person name="Boedeker C."/>
            <person name="Pinto D."/>
            <person name="Vollmers J."/>
            <person name="Rivas-Marin E."/>
            <person name="Kohn T."/>
            <person name="Peeters S.H."/>
            <person name="Heuer A."/>
            <person name="Rast P."/>
            <person name="Oberbeckmann S."/>
            <person name="Bunk B."/>
            <person name="Jeske O."/>
            <person name="Meyerdierks A."/>
            <person name="Storesund J.E."/>
            <person name="Kallscheuer N."/>
            <person name="Luecker S."/>
            <person name="Lage O.M."/>
            <person name="Pohl T."/>
            <person name="Merkel B.J."/>
            <person name="Hornburger P."/>
            <person name="Mueller R.-W."/>
            <person name="Bruemmer F."/>
            <person name="Labrenz M."/>
            <person name="Spormann A.M."/>
            <person name="Op Den Camp H."/>
            <person name="Overmann J."/>
            <person name="Amann R."/>
            <person name="Jetten M.S.M."/>
            <person name="Mascher T."/>
            <person name="Medema M.H."/>
            <person name="Devos D.P."/>
            <person name="Kaster A.-K."/>
            <person name="Ovreas L."/>
            <person name="Rohde M."/>
            <person name="Galperin M.Y."/>
            <person name="Jogler C."/>
        </authorList>
    </citation>
    <scope>NUCLEOTIDE SEQUENCE [LARGE SCALE GENOMIC DNA]</scope>
    <source>
        <strain evidence="2 3">CA54</strain>
    </source>
</reference>
<keyword evidence="3" id="KW-1185">Reference proteome</keyword>
<name>A0A5C6B450_9PLAN</name>
<feature type="region of interest" description="Disordered" evidence="1">
    <location>
        <begin position="221"/>
        <end position="261"/>
    </location>
</feature>
<organism evidence="2 3">
    <name type="scientific">Symmachiella macrocystis</name>
    <dbReference type="NCBI Taxonomy" id="2527985"/>
    <lineage>
        <taxon>Bacteria</taxon>
        <taxon>Pseudomonadati</taxon>
        <taxon>Planctomycetota</taxon>
        <taxon>Planctomycetia</taxon>
        <taxon>Planctomycetales</taxon>
        <taxon>Planctomycetaceae</taxon>
        <taxon>Symmachiella</taxon>
    </lineage>
</organism>
<sequence>MADSPATPACAHCGVPLAKYDVDRDTCSNCRSPKGKVADLDIAICASGGDPKRIRDWPAIRHLLRKMFGEDRSENELWERCTDWLRAEGGFEPNNYLQLPLTYLRWLLENGVIPPDKLPANERLAALDAVRRELENWKRFNSPSETGSIDKGNLDKRHLHATIVDLQPFYGGDLPKPALGIWRTFLNLDLIDPKAEKNIVEQRLKQFERFLEWVKGEIQTSSDPSAAEGNACTPGGQLGSDETRSRPKRRGRKKANGETVKQEAKLAADWVSARDAGTYKSDFAKEAGMTQKSFDTLLDRVAKRKSRSDN</sequence>
<accession>A0A5C6B450</accession>
<evidence type="ECO:0000256" key="1">
    <source>
        <dbReference type="SAM" id="MobiDB-lite"/>
    </source>
</evidence>
<protein>
    <submittedName>
        <fullName evidence="2">Uncharacterized protein</fullName>
    </submittedName>
</protein>
<proteinExistence type="predicted"/>